<dbReference type="CDD" id="cd07576">
    <property type="entry name" value="R-amidase_like"/>
    <property type="match status" value="1"/>
</dbReference>
<dbReference type="AlphaFoldDB" id="A0A4R7B9C6"/>
<name>A0A4R7B9C6_9NEIS</name>
<dbReference type="EMBL" id="SNZP01000003">
    <property type="protein sequence ID" value="TDR81490.1"/>
    <property type="molecule type" value="Genomic_DNA"/>
</dbReference>
<dbReference type="InterPro" id="IPR001110">
    <property type="entry name" value="UPF0012_CS"/>
</dbReference>
<dbReference type="InterPro" id="IPR044083">
    <property type="entry name" value="RamA-like"/>
</dbReference>
<dbReference type="PANTHER" id="PTHR23088">
    <property type="entry name" value="NITRILASE-RELATED"/>
    <property type="match status" value="1"/>
</dbReference>
<organism evidence="3 4">
    <name type="scientific">Paludibacterium purpuratum</name>
    <dbReference type="NCBI Taxonomy" id="1144873"/>
    <lineage>
        <taxon>Bacteria</taxon>
        <taxon>Pseudomonadati</taxon>
        <taxon>Pseudomonadota</taxon>
        <taxon>Betaproteobacteria</taxon>
        <taxon>Neisseriales</taxon>
        <taxon>Chromobacteriaceae</taxon>
        <taxon>Paludibacterium</taxon>
    </lineage>
</organism>
<evidence type="ECO:0000256" key="1">
    <source>
        <dbReference type="ARBA" id="ARBA00010613"/>
    </source>
</evidence>
<sequence length="281" mass="30639">MRIELAQLPCEDGNLQANLKTALAAIARTRSDSDLIVFPETFLSGFPTPENVASLAQPLDGHAVSLLLGAAREHKLSIAIGLAEACDGRFFNTTVLLTPSGLAMSYRKVHMWASDQGVFAPGERIECCEWRGLQVGTLICYDIEFPESARAQAILGTELLLVTDGNMDPFGPVHRRAIVARAMENQMFAVLVNRCDRNSSGTGLQFPGESVVVDPFGEIVAECGAGPEQRVVELDLTVLTRARAQYDYRKERRIGLGGAVHQDKNGRRWFSVEPENTPPSA</sequence>
<dbReference type="RefSeq" id="WP_133678860.1">
    <property type="nucleotide sequence ID" value="NZ_SNZP01000003.1"/>
</dbReference>
<gene>
    <name evidence="3" type="ORF">DFP86_103143</name>
</gene>
<dbReference type="SUPFAM" id="SSF56317">
    <property type="entry name" value="Carbon-nitrogen hydrolase"/>
    <property type="match status" value="1"/>
</dbReference>
<evidence type="ECO:0000313" key="4">
    <source>
        <dbReference type="Proteomes" id="UP000295611"/>
    </source>
</evidence>
<evidence type="ECO:0000313" key="3">
    <source>
        <dbReference type="EMBL" id="TDR81490.1"/>
    </source>
</evidence>
<dbReference type="PROSITE" id="PS50263">
    <property type="entry name" value="CN_HYDROLASE"/>
    <property type="match status" value="1"/>
</dbReference>
<protein>
    <submittedName>
        <fullName evidence="3">(R)-amidase</fullName>
    </submittedName>
</protein>
<dbReference type="OrthoDB" id="9803803at2"/>
<comment type="similarity">
    <text evidence="1">Belongs to the carbon-nitrogen hydrolase superfamily. NIT1/NIT2 family.</text>
</comment>
<dbReference type="Gene3D" id="3.60.110.10">
    <property type="entry name" value="Carbon-nitrogen hydrolase"/>
    <property type="match status" value="1"/>
</dbReference>
<dbReference type="GO" id="GO:0016787">
    <property type="term" value="F:hydrolase activity"/>
    <property type="evidence" value="ECO:0007669"/>
    <property type="project" value="InterPro"/>
</dbReference>
<comment type="caution">
    <text evidence="3">The sequence shown here is derived from an EMBL/GenBank/DDBJ whole genome shotgun (WGS) entry which is preliminary data.</text>
</comment>
<dbReference type="Pfam" id="PF00795">
    <property type="entry name" value="CN_hydrolase"/>
    <property type="match status" value="1"/>
</dbReference>
<dbReference type="PROSITE" id="PS01227">
    <property type="entry name" value="UPF0012"/>
    <property type="match status" value="1"/>
</dbReference>
<keyword evidence="4" id="KW-1185">Reference proteome</keyword>
<feature type="domain" description="CN hydrolase" evidence="2">
    <location>
        <begin position="1"/>
        <end position="236"/>
    </location>
</feature>
<accession>A0A4R7B9C6</accession>
<proteinExistence type="inferred from homology"/>
<dbReference type="Proteomes" id="UP000295611">
    <property type="component" value="Unassembled WGS sequence"/>
</dbReference>
<reference evidence="3 4" key="1">
    <citation type="submission" date="2019-03" db="EMBL/GenBank/DDBJ databases">
        <title>Genomic Encyclopedia of Type Strains, Phase III (KMG-III): the genomes of soil and plant-associated and newly described type strains.</title>
        <authorList>
            <person name="Whitman W."/>
        </authorList>
    </citation>
    <scope>NUCLEOTIDE SEQUENCE [LARGE SCALE GENOMIC DNA]</scope>
    <source>
        <strain evidence="3 4">CECT 8976</strain>
    </source>
</reference>
<dbReference type="InterPro" id="IPR003010">
    <property type="entry name" value="C-N_Hydrolase"/>
</dbReference>
<dbReference type="PANTHER" id="PTHR23088:SF27">
    <property type="entry name" value="DEAMINATED GLUTATHIONE AMIDASE"/>
    <property type="match status" value="1"/>
</dbReference>
<evidence type="ECO:0000259" key="2">
    <source>
        <dbReference type="PROSITE" id="PS50263"/>
    </source>
</evidence>
<dbReference type="InterPro" id="IPR036526">
    <property type="entry name" value="C-N_Hydrolase_sf"/>
</dbReference>